<dbReference type="SUPFAM" id="SSF48179">
    <property type="entry name" value="6-phosphogluconate dehydrogenase C-terminal domain-like"/>
    <property type="match status" value="1"/>
</dbReference>
<dbReference type="RefSeq" id="WP_183392304.1">
    <property type="nucleotide sequence ID" value="NZ_JACHVY010000003.1"/>
</dbReference>
<gene>
    <name evidence="9" type="ORF">FHR75_003384</name>
</gene>
<dbReference type="PANTHER" id="PTHR43362">
    <property type="entry name" value="MANNITOL DEHYDROGENASE DSF1-RELATED"/>
    <property type="match status" value="1"/>
</dbReference>
<evidence type="ECO:0000313" key="9">
    <source>
        <dbReference type="EMBL" id="MBB2902553.1"/>
    </source>
</evidence>
<name>A0A7W4XY27_KINRA</name>
<dbReference type="EMBL" id="JACHVY010000003">
    <property type="protein sequence ID" value="MBB2902553.1"/>
    <property type="molecule type" value="Genomic_DNA"/>
</dbReference>
<keyword evidence="5" id="KW-0520">NAD</keyword>
<feature type="domain" description="Mannitol dehydrogenase N-terminal" evidence="7">
    <location>
        <begin position="37"/>
        <end position="283"/>
    </location>
</feature>
<dbReference type="InterPro" id="IPR050988">
    <property type="entry name" value="Mannitol_DH/Oxidoreductase"/>
</dbReference>
<dbReference type="SUPFAM" id="SSF51735">
    <property type="entry name" value="NAD(P)-binding Rossmann-fold domains"/>
    <property type="match status" value="1"/>
</dbReference>
<dbReference type="InterPro" id="IPR023027">
    <property type="entry name" value="Mannitol_DH_CS"/>
</dbReference>
<dbReference type="PROSITE" id="PS00974">
    <property type="entry name" value="MANNITOL_DHGENASE"/>
    <property type="match status" value="1"/>
</dbReference>
<dbReference type="EC" id="1.1.1.17" evidence="2"/>
<comment type="catalytic activity">
    <reaction evidence="6">
        <text>D-mannitol 1-phosphate + NAD(+) = beta-D-fructose 6-phosphate + NADH + H(+)</text>
        <dbReference type="Rhea" id="RHEA:19661"/>
        <dbReference type="ChEBI" id="CHEBI:15378"/>
        <dbReference type="ChEBI" id="CHEBI:57540"/>
        <dbReference type="ChEBI" id="CHEBI:57634"/>
        <dbReference type="ChEBI" id="CHEBI:57945"/>
        <dbReference type="ChEBI" id="CHEBI:61381"/>
        <dbReference type="EC" id="1.1.1.17"/>
    </reaction>
</comment>
<evidence type="ECO:0000313" key="10">
    <source>
        <dbReference type="Proteomes" id="UP000533269"/>
    </source>
</evidence>
<dbReference type="GO" id="GO:0008926">
    <property type="term" value="F:mannitol-1-phosphate 5-dehydrogenase activity"/>
    <property type="evidence" value="ECO:0007669"/>
    <property type="project" value="UniProtKB-EC"/>
</dbReference>
<dbReference type="Gene3D" id="3.40.50.720">
    <property type="entry name" value="NAD(P)-binding Rossmann-like Domain"/>
    <property type="match status" value="1"/>
</dbReference>
<keyword evidence="4 9" id="KW-0560">Oxidoreductase</keyword>
<sequence length="520" mass="56724">MSAPTPSRPVALREENLGDLPADVAVPSYDRSALRPAVVHIGVGGFHRAHQAVYLDDLARTGETGWGLVGVGLRSPEMGQVMADQDRLYLLVERGDDADRARVVGVVDRYLFAPDDPEEVLRTLADEETRLVTLTITGTGYRIDPHTGEFDADDDDVRADLADPAAPRTVFGFLAEALDRRRRAGRVPFTVLSCDNVPDNGAAARTAVASFARLRDPELADWIEAEVAFPGSMVDRITPTTTPEERDAIAAATGVDDRWPVITEPFTQWIVEDSFCNGRPPLDRVGVQFVEDVAPYKAMKTRMLNASHCALAYLGILAGFSTIDEVLADDTFRAYLEHLMDDEIAPLLPPVPGVDLEDYRRSLVRRFSNPKMGDQLGRLGRRGSTKMPDYVFPSVSAAIEAGRPHQLLLVAVAGWMRFLRGYDYAGNDVPVSGPLSERLVELAREGLTEPEALLTERSVFGGLADDPSFVAGVEVALRALEEQGPREVIALYLGLNVERDLDVELHVTDGVDVVTAGAAR</sequence>
<evidence type="ECO:0000259" key="8">
    <source>
        <dbReference type="Pfam" id="PF08125"/>
    </source>
</evidence>
<organism evidence="9 10">
    <name type="scientific">Kineococcus radiotolerans</name>
    <dbReference type="NCBI Taxonomy" id="131568"/>
    <lineage>
        <taxon>Bacteria</taxon>
        <taxon>Bacillati</taxon>
        <taxon>Actinomycetota</taxon>
        <taxon>Actinomycetes</taxon>
        <taxon>Kineosporiales</taxon>
        <taxon>Kineosporiaceae</taxon>
        <taxon>Kineococcus</taxon>
    </lineage>
</organism>
<dbReference type="InterPro" id="IPR013131">
    <property type="entry name" value="Mannitol_DH_N"/>
</dbReference>
<evidence type="ECO:0000256" key="2">
    <source>
        <dbReference type="ARBA" id="ARBA00012939"/>
    </source>
</evidence>
<dbReference type="InterPro" id="IPR013328">
    <property type="entry name" value="6PGD_dom2"/>
</dbReference>
<dbReference type="Pfam" id="PF01232">
    <property type="entry name" value="Mannitol_dh"/>
    <property type="match status" value="1"/>
</dbReference>
<dbReference type="Pfam" id="PF08125">
    <property type="entry name" value="Mannitol_dh_C"/>
    <property type="match status" value="1"/>
</dbReference>
<evidence type="ECO:0000259" key="7">
    <source>
        <dbReference type="Pfam" id="PF01232"/>
    </source>
</evidence>
<dbReference type="InterPro" id="IPR013118">
    <property type="entry name" value="Mannitol_DH_C"/>
</dbReference>
<dbReference type="PRINTS" id="PR00084">
    <property type="entry name" value="MTLDHDRGNASE"/>
</dbReference>
<feature type="domain" description="Mannitol dehydrogenase C-terminal" evidence="8">
    <location>
        <begin position="292"/>
        <end position="480"/>
    </location>
</feature>
<comment type="similarity">
    <text evidence="1">Belongs to the mannitol dehydrogenase family.</text>
</comment>
<protein>
    <recommendedName>
        <fullName evidence="3">Mannitol-1-phosphate 5-dehydrogenase</fullName>
        <ecNumber evidence="2">1.1.1.17</ecNumber>
    </recommendedName>
</protein>
<accession>A0A7W4XY27</accession>
<reference evidence="9 10" key="1">
    <citation type="submission" date="2020-08" db="EMBL/GenBank/DDBJ databases">
        <title>The Agave Microbiome: Exploring the role of microbial communities in plant adaptations to desert environments.</title>
        <authorList>
            <person name="Partida-Martinez L.P."/>
        </authorList>
    </citation>
    <scope>NUCLEOTIDE SEQUENCE [LARGE SCALE GENOMIC DNA]</scope>
    <source>
        <strain evidence="9 10">AS2.23</strain>
    </source>
</reference>
<evidence type="ECO:0000256" key="1">
    <source>
        <dbReference type="ARBA" id="ARBA00006541"/>
    </source>
</evidence>
<proteinExistence type="inferred from homology"/>
<dbReference type="AlphaFoldDB" id="A0A7W4XY27"/>
<dbReference type="GO" id="GO:0019594">
    <property type="term" value="P:mannitol metabolic process"/>
    <property type="evidence" value="ECO:0007669"/>
    <property type="project" value="InterPro"/>
</dbReference>
<evidence type="ECO:0000256" key="5">
    <source>
        <dbReference type="ARBA" id="ARBA00023027"/>
    </source>
</evidence>
<comment type="caution">
    <text evidence="9">The sequence shown here is derived from an EMBL/GenBank/DDBJ whole genome shotgun (WGS) entry which is preliminary data.</text>
</comment>
<evidence type="ECO:0000256" key="6">
    <source>
        <dbReference type="ARBA" id="ARBA00048615"/>
    </source>
</evidence>
<dbReference type="InterPro" id="IPR000669">
    <property type="entry name" value="Mannitol_DH"/>
</dbReference>
<dbReference type="Proteomes" id="UP000533269">
    <property type="component" value="Unassembled WGS sequence"/>
</dbReference>
<dbReference type="Gene3D" id="1.10.1040.10">
    <property type="entry name" value="N-(1-d-carboxylethyl)-l-norvaline Dehydrogenase, domain 2"/>
    <property type="match status" value="1"/>
</dbReference>
<evidence type="ECO:0000256" key="3">
    <source>
        <dbReference type="ARBA" id="ARBA00016219"/>
    </source>
</evidence>
<evidence type="ECO:0000256" key="4">
    <source>
        <dbReference type="ARBA" id="ARBA00023002"/>
    </source>
</evidence>
<dbReference type="InterPro" id="IPR036291">
    <property type="entry name" value="NAD(P)-bd_dom_sf"/>
</dbReference>
<dbReference type="PANTHER" id="PTHR43362:SF1">
    <property type="entry name" value="MANNITOL DEHYDROGENASE 2-RELATED"/>
    <property type="match status" value="1"/>
</dbReference>
<dbReference type="InterPro" id="IPR008927">
    <property type="entry name" value="6-PGluconate_DH-like_C_sf"/>
</dbReference>
<reference evidence="9 10" key="2">
    <citation type="submission" date="2020-08" db="EMBL/GenBank/DDBJ databases">
        <authorList>
            <person name="Partida-Martinez L."/>
            <person name="Huntemann M."/>
            <person name="Clum A."/>
            <person name="Wang J."/>
            <person name="Palaniappan K."/>
            <person name="Ritter S."/>
            <person name="Chen I.-M."/>
            <person name="Stamatis D."/>
            <person name="Reddy T."/>
            <person name="O'Malley R."/>
            <person name="Daum C."/>
            <person name="Shapiro N."/>
            <person name="Ivanova N."/>
            <person name="Kyrpides N."/>
            <person name="Woyke T."/>
        </authorList>
    </citation>
    <scope>NUCLEOTIDE SEQUENCE [LARGE SCALE GENOMIC DNA]</scope>
    <source>
        <strain evidence="9 10">AS2.23</strain>
    </source>
</reference>